<dbReference type="Proteomes" id="UP000033618">
    <property type="component" value="Unassembled WGS sequence"/>
</dbReference>
<evidence type="ECO:0000313" key="2">
    <source>
        <dbReference type="EMBL" id="KKB64932.1"/>
    </source>
</evidence>
<dbReference type="PANTHER" id="PTHR43441">
    <property type="entry name" value="RIBOSOMAL-PROTEIN-SERINE ACETYLTRANSFERASE"/>
    <property type="match status" value="1"/>
</dbReference>
<dbReference type="EMBL" id="LAQU01000002">
    <property type="protein sequence ID" value="KKB64932.1"/>
    <property type="molecule type" value="Genomic_DNA"/>
</dbReference>
<dbReference type="AlphaFoldDB" id="A0A0F5K5W6"/>
<gene>
    <name evidence="2" type="ORF">WM40_02815</name>
</gene>
<proteinExistence type="predicted"/>
<dbReference type="PANTHER" id="PTHR43441:SF11">
    <property type="entry name" value="RIBOSOMAL-PROTEIN-SERINE ACETYLTRANSFERASE"/>
    <property type="match status" value="1"/>
</dbReference>
<dbReference type="PROSITE" id="PS51186">
    <property type="entry name" value="GNAT"/>
    <property type="match status" value="1"/>
</dbReference>
<dbReference type="OrthoDB" id="9801669at2"/>
<dbReference type="GO" id="GO:1990189">
    <property type="term" value="F:protein N-terminal-serine acetyltransferase activity"/>
    <property type="evidence" value="ECO:0007669"/>
    <property type="project" value="TreeGrafter"/>
</dbReference>
<organism evidence="2 3">
    <name type="scientific">Robbsia andropogonis</name>
    <dbReference type="NCBI Taxonomy" id="28092"/>
    <lineage>
        <taxon>Bacteria</taxon>
        <taxon>Pseudomonadati</taxon>
        <taxon>Pseudomonadota</taxon>
        <taxon>Betaproteobacteria</taxon>
        <taxon>Burkholderiales</taxon>
        <taxon>Burkholderiaceae</taxon>
        <taxon>Robbsia</taxon>
    </lineage>
</organism>
<protein>
    <submittedName>
        <fullName evidence="2">GCN5 family acetyltransferase</fullName>
    </submittedName>
</protein>
<dbReference type="InterPro" id="IPR051908">
    <property type="entry name" value="Ribosomal_N-acetyltransferase"/>
</dbReference>
<dbReference type="STRING" id="28092.WM40_02815"/>
<evidence type="ECO:0000259" key="1">
    <source>
        <dbReference type="PROSITE" id="PS51186"/>
    </source>
</evidence>
<dbReference type="PATRIC" id="fig|28092.6.peg.663"/>
<name>A0A0F5K5W6_9BURK</name>
<dbReference type="InterPro" id="IPR016181">
    <property type="entry name" value="Acyl_CoA_acyltransferase"/>
</dbReference>
<accession>A0A0F5K5W6</accession>
<dbReference type="Pfam" id="PF13302">
    <property type="entry name" value="Acetyltransf_3"/>
    <property type="match status" value="1"/>
</dbReference>
<evidence type="ECO:0000313" key="3">
    <source>
        <dbReference type="Proteomes" id="UP000033618"/>
    </source>
</evidence>
<sequence length="178" mass="19961">MKILHPPICRHPGVTLRQLERSDAAAWYAYLRLQVVFEHTSWNLSSECDLLPLFDNIESSAPQSDRRLAIVDSGSLELIGTVGFHTVSDINKTAEIAYDLTPTMWGKGIARAVCATVTSWAFEHLGWVRVQGTVLETNRRSQKVLKSCGYAYEGRLRAYRMVRGTPGDFALFSRLATD</sequence>
<feature type="domain" description="N-acetyltransferase" evidence="1">
    <location>
        <begin position="14"/>
        <end position="178"/>
    </location>
</feature>
<dbReference type="GO" id="GO:0005737">
    <property type="term" value="C:cytoplasm"/>
    <property type="evidence" value="ECO:0007669"/>
    <property type="project" value="TreeGrafter"/>
</dbReference>
<keyword evidence="3" id="KW-1185">Reference proteome</keyword>
<dbReference type="RefSeq" id="WP_024905583.1">
    <property type="nucleotide sequence ID" value="NZ_CADFGU010000004.1"/>
</dbReference>
<dbReference type="SUPFAM" id="SSF55729">
    <property type="entry name" value="Acyl-CoA N-acyltransferases (Nat)"/>
    <property type="match status" value="1"/>
</dbReference>
<comment type="caution">
    <text evidence="2">The sequence shown here is derived from an EMBL/GenBank/DDBJ whole genome shotgun (WGS) entry which is preliminary data.</text>
</comment>
<reference evidence="2 3" key="1">
    <citation type="submission" date="2015-03" db="EMBL/GenBank/DDBJ databases">
        <title>Draft Genome Sequence of Burkholderia andropogonis type strain ICMP2807, isolated from Sorghum bicolor.</title>
        <authorList>
            <person name="Lopes-Santos L."/>
            <person name="Castro D.B."/>
            <person name="Ottoboni L.M."/>
            <person name="Park D."/>
            <person name="Weirc B.S."/>
            <person name="Destefano S.A."/>
        </authorList>
    </citation>
    <scope>NUCLEOTIDE SEQUENCE [LARGE SCALE GENOMIC DNA]</scope>
    <source>
        <strain evidence="2 3">ICMP2807</strain>
    </source>
</reference>
<dbReference type="GO" id="GO:0008999">
    <property type="term" value="F:protein-N-terminal-alanine acetyltransferase activity"/>
    <property type="evidence" value="ECO:0007669"/>
    <property type="project" value="TreeGrafter"/>
</dbReference>
<dbReference type="Gene3D" id="3.40.630.30">
    <property type="match status" value="1"/>
</dbReference>
<keyword evidence="2" id="KW-0808">Transferase</keyword>
<dbReference type="InterPro" id="IPR000182">
    <property type="entry name" value="GNAT_dom"/>
</dbReference>